<name>A0A3S5FG48_9PLAT</name>
<proteinExistence type="predicted"/>
<feature type="compositionally biased region" description="Polar residues" evidence="1">
    <location>
        <begin position="100"/>
        <end position="111"/>
    </location>
</feature>
<feature type="region of interest" description="Disordered" evidence="1">
    <location>
        <begin position="94"/>
        <end position="124"/>
    </location>
</feature>
<evidence type="ECO:0000313" key="2">
    <source>
        <dbReference type="EMBL" id="VEL35931.1"/>
    </source>
</evidence>
<sequence>MSPSSDNVRHVMNEGSAVFAQNVGECNVVCINLNVVLKPIGCSTTRISRHLLASLIYESPHNVLPYEMKFISSKLESTAVSNSLELVSSVAPTERGTGSYKHSATWPQLQASHRPDATSKAGQTSPNSLLCANFVA</sequence>
<dbReference type="Proteomes" id="UP000784294">
    <property type="component" value="Unassembled WGS sequence"/>
</dbReference>
<reference evidence="2" key="1">
    <citation type="submission" date="2018-11" db="EMBL/GenBank/DDBJ databases">
        <authorList>
            <consortium name="Pathogen Informatics"/>
        </authorList>
    </citation>
    <scope>NUCLEOTIDE SEQUENCE</scope>
</reference>
<dbReference type="AlphaFoldDB" id="A0A3S5FG48"/>
<organism evidence="2 3">
    <name type="scientific">Protopolystoma xenopodis</name>
    <dbReference type="NCBI Taxonomy" id="117903"/>
    <lineage>
        <taxon>Eukaryota</taxon>
        <taxon>Metazoa</taxon>
        <taxon>Spiralia</taxon>
        <taxon>Lophotrochozoa</taxon>
        <taxon>Platyhelminthes</taxon>
        <taxon>Monogenea</taxon>
        <taxon>Polyopisthocotylea</taxon>
        <taxon>Polystomatidea</taxon>
        <taxon>Polystomatidae</taxon>
        <taxon>Protopolystoma</taxon>
    </lineage>
</organism>
<accession>A0A3S5FG48</accession>
<keyword evidence="3" id="KW-1185">Reference proteome</keyword>
<evidence type="ECO:0000313" key="3">
    <source>
        <dbReference type="Proteomes" id="UP000784294"/>
    </source>
</evidence>
<protein>
    <submittedName>
        <fullName evidence="2">Uncharacterized protein</fullName>
    </submittedName>
</protein>
<evidence type="ECO:0000256" key="1">
    <source>
        <dbReference type="SAM" id="MobiDB-lite"/>
    </source>
</evidence>
<comment type="caution">
    <text evidence="2">The sequence shown here is derived from an EMBL/GenBank/DDBJ whole genome shotgun (WGS) entry which is preliminary data.</text>
</comment>
<dbReference type="EMBL" id="CAAALY010251035">
    <property type="protein sequence ID" value="VEL35931.1"/>
    <property type="molecule type" value="Genomic_DNA"/>
</dbReference>
<gene>
    <name evidence="2" type="ORF">PXEA_LOCUS29371</name>
</gene>